<dbReference type="AlphaFoldDB" id="A0A848FDL8"/>
<evidence type="ECO:0000313" key="1">
    <source>
        <dbReference type="EMBL" id="NML16905.1"/>
    </source>
</evidence>
<keyword evidence="2" id="KW-1185">Reference proteome</keyword>
<protein>
    <recommendedName>
        <fullName evidence="3">Ribosomal natural product, two-chain TOMM family</fullName>
    </recommendedName>
</protein>
<dbReference type="GO" id="GO:0003824">
    <property type="term" value="F:catalytic activity"/>
    <property type="evidence" value="ECO:0007669"/>
    <property type="project" value="InterPro"/>
</dbReference>
<comment type="caution">
    <text evidence="1">The sequence shown here is derived from an EMBL/GenBank/DDBJ whole genome shotgun (WGS) entry which is preliminary data.</text>
</comment>
<dbReference type="InterPro" id="IPR036648">
    <property type="entry name" value="CN_Hdrase_a/SCN_Hdrase_g_sf"/>
</dbReference>
<dbReference type="RefSeq" id="WP_169161803.1">
    <property type="nucleotide sequence ID" value="NZ_JABBFW010000013.1"/>
</dbReference>
<gene>
    <name evidence="1" type="ORF">HHL10_18140</name>
</gene>
<proteinExistence type="predicted"/>
<sequence>MKSNDTELDTFDHFIAFRAAVMQAIALAWRDKAFYDQLVTDPKRALKEGVGYRFPFNMELGVDVDNASWEPNTVGDWRVTRRNALEMVLPPAPPVEEQVEALAAFNATHITFLNG</sequence>
<dbReference type="NCBIfam" id="TIGR03795">
    <property type="entry name" value="RNP_Burkhold"/>
    <property type="match status" value="1"/>
</dbReference>
<dbReference type="Proteomes" id="UP000574067">
    <property type="component" value="Unassembled WGS sequence"/>
</dbReference>
<dbReference type="EMBL" id="JABBFW010000013">
    <property type="protein sequence ID" value="NML16905.1"/>
    <property type="molecule type" value="Genomic_DNA"/>
</dbReference>
<accession>A0A848FDL8</accession>
<evidence type="ECO:0000313" key="2">
    <source>
        <dbReference type="Proteomes" id="UP000574067"/>
    </source>
</evidence>
<reference evidence="1 2" key="1">
    <citation type="submission" date="2020-04" db="EMBL/GenBank/DDBJ databases">
        <title>Azohydromonas sp. isolated from soil.</title>
        <authorList>
            <person name="Dahal R.H."/>
        </authorList>
    </citation>
    <scope>NUCLEOTIDE SEQUENCE [LARGE SCALE GENOMIC DNA]</scope>
    <source>
        <strain evidence="1 2">G-1-1-14</strain>
    </source>
</reference>
<dbReference type="SUPFAM" id="SSF56209">
    <property type="entry name" value="Nitrile hydratase alpha chain"/>
    <property type="match status" value="1"/>
</dbReference>
<evidence type="ECO:0008006" key="3">
    <source>
        <dbReference type="Google" id="ProtNLM"/>
    </source>
</evidence>
<dbReference type="GO" id="GO:0046914">
    <property type="term" value="F:transition metal ion binding"/>
    <property type="evidence" value="ECO:0007669"/>
    <property type="project" value="InterPro"/>
</dbReference>
<name>A0A848FDL8_9BURK</name>
<dbReference type="InterPro" id="IPR022261">
    <property type="entry name" value="RNP_Burkhold"/>
</dbReference>
<organism evidence="1 2">
    <name type="scientific">Azohydromonas caseinilytica</name>
    <dbReference type="NCBI Taxonomy" id="2728836"/>
    <lineage>
        <taxon>Bacteria</taxon>
        <taxon>Pseudomonadati</taxon>
        <taxon>Pseudomonadota</taxon>
        <taxon>Betaproteobacteria</taxon>
        <taxon>Burkholderiales</taxon>
        <taxon>Sphaerotilaceae</taxon>
        <taxon>Azohydromonas</taxon>
    </lineage>
</organism>